<keyword evidence="4" id="KW-0133">Cell shape</keyword>
<feature type="transmembrane region" description="Helical" evidence="8">
    <location>
        <begin position="367"/>
        <end position="387"/>
    </location>
</feature>
<feature type="transmembrane region" description="Helical" evidence="8">
    <location>
        <begin position="399"/>
        <end position="421"/>
    </location>
</feature>
<evidence type="ECO:0000256" key="5">
    <source>
        <dbReference type="ARBA" id="ARBA00022984"/>
    </source>
</evidence>
<dbReference type="GO" id="GO:0008360">
    <property type="term" value="P:regulation of cell shape"/>
    <property type="evidence" value="ECO:0007669"/>
    <property type="project" value="UniProtKB-KW"/>
</dbReference>
<feature type="transmembrane region" description="Helical" evidence="8">
    <location>
        <begin position="87"/>
        <end position="109"/>
    </location>
</feature>
<dbReference type="STRING" id="1437609.BCAL_2103"/>
<evidence type="ECO:0000256" key="4">
    <source>
        <dbReference type="ARBA" id="ARBA00022960"/>
    </source>
</evidence>
<feature type="transmembrane region" description="Helical" evidence="8">
    <location>
        <begin position="230"/>
        <end position="248"/>
    </location>
</feature>
<accession>A0A087A080</accession>
<evidence type="ECO:0000313" key="9">
    <source>
        <dbReference type="EMBL" id="KFI52180.1"/>
    </source>
</evidence>
<dbReference type="GO" id="GO:0009252">
    <property type="term" value="P:peptidoglycan biosynthetic process"/>
    <property type="evidence" value="ECO:0007669"/>
    <property type="project" value="UniProtKB-KW"/>
</dbReference>
<dbReference type="eggNOG" id="COG0728">
    <property type="taxonomic scope" value="Bacteria"/>
</dbReference>
<name>A0A087A080_9BIFI</name>
<feature type="transmembrane region" description="Helical" evidence="8">
    <location>
        <begin position="288"/>
        <end position="308"/>
    </location>
</feature>
<dbReference type="PANTHER" id="PTHR47019">
    <property type="entry name" value="LIPID II FLIPPASE MURJ"/>
    <property type="match status" value="1"/>
</dbReference>
<keyword evidence="2" id="KW-1003">Cell membrane</keyword>
<dbReference type="InterPro" id="IPR051050">
    <property type="entry name" value="Lipid_II_flippase_MurJ/MviN"/>
</dbReference>
<protein>
    <submittedName>
        <fullName evidence="9">Virulence factor MVIN family protein</fullName>
    </submittedName>
</protein>
<feature type="transmembrane region" description="Helical" evidence="8">
    <location>
        <begin position="503"/>
        <end position="528"/>
    </location>
</feature>
<feature type="transmembrane region" description="Helical" evidence="8">
    <location>
        <begin position="53"/>
        <end position="75"/>
    </location>
</feature>
<proteinExistence type="predicted"/>
<dbReference type="EMBL" id="JGYS01000018">
    <property type="protein sequence ID" value="KFI52180.1"/>
    <property type="molecule type" value="Genomic_DNA"/>
</dbReference>
<feature type="transmembrane region" description="Helical" evidence="8">
    <location>
        <begin position="164"/>
        <end position="185"/>
    </location>
</feature>
<keyword evidence="3 8" id="KW-0812">Transmembrane</keyword>
<dbReference type="GO" id="GO:0015648">
    <property type="term" value="F:lipid-linked peptidoglycan transporter activity"/>
    <property type="evidence" value="ECO:0007669"/>
    <property type="project" value="TreeGrafter"/>
</dbReference>
<evidence type="ECO:0000256" key="7">
    <source>
        <dbReference type="ARBA" id="ARBA00023136"/>
    </source>
</evidence>
<evidence type="ECO:0000256" key="2">
    <source>
        <dbReference type="ARBA" id="ARBA00022475"/>
    </source>
</evidence>
<dbReference type="PANTHER" id="PTHR47019:SF1">
    <property type="entry name" value="LIPID II FLIPPASE MURJ"/>
    <property type="match status" value="1"/>
</dbReference>
<comment type="subcellular location">
    <subcellularLocation>
        <location evidence="1">Cell membrane</location>
        <topology evidence="1">Multi-pass membrane protein</topology>
    </subcellularLocation>
</comment>
<feature type="transmembrane region" description="Helical" evidence="8">
    <location>
        <begin position="462"/>
        <end position="483"/>
    </location>
</feature>
<evidence type="ECO:0000256" key="1">
    <source>
        <dbReference type="ARBA" id="ARBA00004651"/>
    </source>
</evidence>
<dbReference type="Pfam" id="PF03023">
    <property type="entry name" value="MurJ"/>
    <property type="match status" value="1"/>
</dbReference>
<evidence type="ECO:0000256" key="8">
    <source>
        <dbReference type="SAM" id="Phobius"/>
    </source>
</evidence>
<organism evidence="9 10">
    <name type="scientific">Bifidobacterium callitrichos DSM 23973</name>
    <dbReference type="NCBI Taxonomy" id="1437609"/>
    <lineage>
        <taxon>Bacteria</taxon>
        <taxon>Bacillati</taxon>
        <taxon>Actinomycetota</taxon>
        <taxon>Actinomycetes</taxon>
        <taxon>Bifidobacteriales</taxon>
        <taxon>Bifidobacteriaceae</taxon>
        <taxon>Bifidobacterium</taxon>
    </lineage>
</organism>
<dbReference type="CDD" id="cd13123">
    <property type="entry name" value="MATE_MurJ_like"/>
    <property type="match status" value="1"/>
</dbReference>
<sequence length="567" mass="61434">MSSNVGRNSLIMASGTMASRLTGQIRTILLAACLGTTGIAANAYQTGAMIPQVLFTVISGGIFNAVLVPQIVRTFKEHDAQDRLNKLITLAIVILTAMTLLMMAATPLLTMLYLNSSWNEAQRALVNAFTLWCMPQIFFYGLYTVIGQILAAKDKFATYAWSSVGANVISCAGFTAFLVLFGPASRQPLEFWSEDKIFLTAGTWTLGVAFQALILFVPLMRTGIRYRPQWGVSGIGLKAMGPVAAWSMGVMGLQELTNIINARISNGAPFAGNDLYGIAGNGSYQNAFTLYILPYSLIAVSVATAIFPKISRAVADHNIDEARADLSGALRNVGVMMMYFAMAIIVMPVPITIALLPSVSVPEAQLIAGPMIALSFGLPLTSAYLLIQRTFYSFEDGKHPFLFQLLASVIQIVIEVGIAMFAPARYWTAGIGLAITLSYVLSFPLLVFMLRRRFDGYLDGRRITATFLKALVAAVLAGIAVWLLTDPLMGLLGADLSRGRLSWLQAVVFCVIGTVITAVIYAMMLVVLRCDEFTGLLGALNRRLGGRLGDHLPGFLRTPRPPRHMRG</sequence>
<keyword evidence="5" id="KW-0573">Peptidoglycan synthesis</keyword>
<dbReference type="RefSeq" id="WP_052119187.1">
    <property type="nucleotide sequence ID" value="NZ_JDUV01000011.1"/>
</dbReference>
<dbReference type="GO" id="GO:0005886">
    <property type="term" value="C:plasma membrane"/>
    <property type="evidence" value="ECO:0007669"/>
    <property type="project" value="UniProtKB-SubCell"/>
</dbReference>
<evidence type="ECO:0000256" key="6">
    <source>
        <dbReference type="ARBA" id="ARBA00022989"/>
    </source>
</evidence>
<dbReference type="InterPro" id="IPR004268">
    <property type="entry name" value="MurJ"/>
</dbReference>
<feature type="transmembrane region" description="Helical" evidence="8">
    <location>
        <begin position="129"/>
        <end position="152"/>
    </location>
</feature>
<feature type="transmembrane region" description="Helical" evidence="8">
    <location>
        <begin position="329"/>
        <end position="355"/>
    </location>
</feature>
<dbReference type="AlphaFoldDB" id="A0A087A080"/>
<dbReference type="OrthoDB" id="9786339at2"/>
<evidence type="ECO:0000256" key="3">
    <source>
        <dbReference type="ARBA" id="ARBA00022692"/>
    </source>
</evidence>
<dbReference type="PRINTS" id="PR01806">
    <property type="entry name" value="VIRFACTRMVIN"/>
</dbReference>
<reference evidence="9 10" key="1">
    <citation type="submission" date="2014-03" db="EMBL/GenBank/DDBJ databases">
        <title>Genomics of Bifidobacteria.</title>
        <authorList>
            <person name="Ventura M."/>
            <person name="Milani C."/>
            <person name="Lugli G.A."/>
        </authorList>
    </citation>
    <scope>NUCLEOTIDE SEQUENCE [LARGE SCALE GENOMIC DNA]</scope>
    <source>
        <strain evidence="9 10">DSM 23973</strain>
    </source>
</reference>
<keyword evidence="7 8" id="KW-0472">Membrane</keyword>
<evidence type="ECO:0000313" key="10">
    <source>
        <dbReference type="Proteomes" id="UP000029072"/>
    </source>
</evidence>
<gene>
    <name evidence="9" type="ORF">BCAL_2103</name>
</gene>
<comment type="caution">
    <text evidence="9">The sequence shown here is derived from an EMBL/GenBank/DDBJ whole genome shotgun (WGS) entry which is preliminary data.</text>
</comment>
<dbReference type="Proteomes" id="UP000029072">
    <property type="component" value="Unassembled WGS sequence"/>
</dbReference>
<keyword evidence="6 8" id="KW-1133">Transmembrane helix</keyword>
<feature type="transmembrane region" description="Helical" evidence="8">
    <location>
        <begin position="197"/>
        <end position="218"/>
    </location>
</feature>
<feature type="transmembrane region" description="Helical" evidence="8">
    <location>
        <begin position="427"/>
        <end position="450"/>
    </location>
</feature>
<dbReference type="GO" id="GO:0034204">
    <property type="term" value="P:lipid translocation"/>
    <property type="evidence" value="ECO:0007669"/>
    <property type="project" value="TreeGrafter"/>
</dbReference>